<dbReference type="AlphaFoldDB" id="A0A4P9WIF9"/>
<evidence type="ECO:0000313" key="2">
    <source>
        <dbReference type="Proteomes" id="UP000269721"/>
    </source>
</evidence>
<proteinExistence type="predicted"/>
<reference evidence="2" key="1">
    <citation type="journal article" date="2018" name="Nat. Microbiol.">
        <title>Leveraging single-cell genomics to expand the fungal tree of life.</title>
        <authorList>
            <person name="Ahrendt S.R."/>
            <person name="Quandt C.A."/>
            <person name="Ciobanu D."/>
            <person name="Clum A."/>
            <person name="Salamov A."/>
            <person name="Andreopoulos B."/>
            <person name="Cheng J.F."/>
            <person name="Woyke T."/>
            <person name="Pelin A."/>
            <person name="Henrissat B."/>
            <person name="Reynolds N.K."/>
            <person name="Benny G.L."/>
            <person name="Smith M.E."/>
            <person name="James T.Y."/>
            <person name="Grigoriev I.V."/>
        </authorList>
    </citation>
    <scope>NUCLEOTIDE SEQUENCE [LARGE SCALE GENOMIC DNA]</scope>
</reference>
<dbReference type="EMBL" id="KZ995320">
    <property type="protein sequence ID" value="RKO90910.1"/>
    <property type="molecule type" value="Genomic_DNA"/>
</dbReference>
<evidence type="ECO:0000313" key="1">
    <source>
        <dbReference type="EMBL" id="RKO90910.1"/>
    </source>
</evidence>
<accession>A0A4P9WIF9</accession>
<name>A0A4P9WIF9_9FUNG</name>
<gene>
    <name evidence="1" type="ORF">BDK51DRAFT_30040</name>
</gene>
<dbReference type="OrthoDB" id="2185464at2759"/>
<keyword evidence="2" id="KW-1185">Reference proteome</keyword>
<sequence>MSLVNKKQTDVITLDTWTRFLRKDFDILANGGYPGDAHLQRKALVIGVPSGVLGDAPGRKELAGLKQASALSLRMCRFCLIMRSHGNGMLVGKQHFDDAGAEECECVQPRAWDSGTEVTTCALHLELEEGITDIAQGNGPAALADLFLNPGDTRMCWGACTLEPVRGHQVVGLRRNHKPKMLIMLPLTIAMNQENKMVFMLCSVAILPKKLRELPRLAHKAKRQAGALYGNVSLAVAKALTFNIWHESLMKMCLIGPAGDAIGTPSRQVVTLHLPDLFGGLFVNNGYDAYAHVLSPQICNMQTKARLVFAYEPLKEQDPLHISLPEGVKWPVRIMRFIPGTDILLSSVKLAHLAGMGEGFFPALENGGSHASGCWMWLGKLAKTLLPKSCVGLFRFALASCEKEGVWQEETLPSRQAVGALGKRWLSQRLPPIGAAP</sequence>
<organism evidence="1 2">
    <name type="scientific">Blyttiomyces helicus</name>
    <dbReference type="NCBI Taxonomy" id="388810"/>
    <lineage>
        <taxon>Eukaryota</taxon>
        <taxon>Fungi</taxon>
        <taxon>Fungi incertae sedis</taxon>
        <taxon>Chytridiomycota</taxon>
        <taxon>Chytridiomycota incertae sedis</taxon>
        <taxon>Chytridiomycetes</taxon>
        <taxon>Chytridiomycetes incertae sedis</taxon>
        <taxon>Blyttiomyces</taxon>
    </lineage>
</organism>
<protein>
    <submittedName>
        <fullName evidence="1">Uncharacterized protein</fullName>
    </submittedName>
</protein>
<dbReference type="Proteomes" id="UP000269721">
    <property type="component" value="Unassembled WGS sequence"/>
</dbReference>